<feature type="transmembrane region" description="Helical" evidence="23">
    <location>
        <begin position="6"/>
        <end position="24"/>
    </location>
</feature>
<keyword evidence="18" id="KW-0675">Receptor</keyword>
<evidence type="ECO:0000256" key="18">
    <source>
        <dbReference type="ARBA" id="ARBA00023170"/>
    </source>
</evidence>
<keyword evidence="19" id="KW-0325">Glycoprotein</keyword>
<evidence type="ECO:0000256" key="15">
    <source>
        <dbReference type="ARBA" id="ARBA00022840"/>
    </source>
</evidence>
<proteinExistence type="inferred from homology"/>
<dbReference type="EC" id="2.7.11.1" evidence="4"/>
<keyword evidence="6" id="KW-0723">Serine/threonine-protein kinase</keyword>
<dbReference type="PROSITE" id="PS00107">
    <property type="entry name" value="PROTEIN_KINASE_ATP"/>
    <property type="match status" value="1"/>
</dbReference>
<dbReference type="SMART" id="SM00369">
    <property type="entry name" value="LRR_TYP"/>
    <property type="match status" value="8"/>
</dbReference>
<evidence type="ECO:0000256" key="17">
    <source>
        <dbReference type="ARBA" id="ARBA00023136"/>
    </source>
</evidence>
<accession>A0ABD1X0I9</accession>
<dbReference type="GO" id="GO:0006952">
    <property type="term" value="P:defense response"/>
    <property type="evidence" value="ECO:0007669"/>
    <property type="project" value="UniProtKB-ARBA"/>
</dbReference>
<dbReference type="EMBL" id="JBFOLJ010000001">
    <property type="protein sequence ID" value="KAL2555444.1"/>
    <property type="molecule type" value="Genomic_DNA"/>
</dbReference>
<evidence type="ECO:0000256" key="20">
    <source>
        <dbReference type="ARBA" id="ARBA00047899"/>
    </source>
</evidence>
<evidence type="ECO:0000313" key="26">
    <source>
        <dbReference type="Proteomes" id="UP001604277"/>
    </source>
</evidence>
<evidence type="ECO:0000313" key="25">
    <source>
        <dbReference type="EMBL" id="KAL2555444.1"/>
    </source>
</evidence>
<dbReference type="PANTHER" id="PTHR27008:SF596">
    <property type="entry name" value="OS02G0215500 PROTEIN"/>
    <property type="match status" value="1"/>
</dbReference>
<comment type="caution">
    <text evidence="25">The sequence shown here is derived from an EMBL/GenBank/DDBJ whole genome shotgun (WGS) entry which is preliminary data.</text>
</comment>
<reference evidence="26" key="1">
    <citation type="submission" date="2024-07" db="EMBL/GenBank/DDBJ databases">
        <title>Two chromosome-level genome assemblies of Korean endemic species Abeliophyllum distichum and Forsythia ovata (Oleaceae).</title>
        <authorList>
            <person name="Jang H."/>
        </authorList>
    </citation>
    <scope>NUCLEOTIDE SEQUENCE [LARGE SCALE GENOMIC DNA]</scope>
</reference>
<dbReference type="GO" id="GO:0005524">
    <property type="term" value="F:ATP binding"/>
    <property type="evidence" value="ECO:0007669"/>
    <property type="project" value="UniProtKB-UniRule"/>
</dbReference>
<evidence type="ECO:0000256" key="3">
    <source>
        <dbReference type="ARBA" id="ARBA00008684"/>
    </source>
</evidence>
<dbReference type="SUPFAM" id="SSF56112">
    <property type="entry name" value="Protein kinase-like (PK-like)"/>
    <property type="match status" value="1"/>
</dbReference>
<dbReference type="InterPro" id="IPR011009">
    <property type="entry name" value="Kinase-like_dom_sf"/>
</dbReference>
<dbReference type="InterPro" id="IPR017441">
    <property type="entry name" value="Protein_kinase_ATP_BS"/>
</dbReference>
<dbReference type="Pfam" id="PF08263">
    <property type="entry name" value="LRRNT_2"/>
    <property type="match status" value="1"/>
</dbReference>
<dbReference type="PROSITE" id="PS50011">
    <property type="entry name" value="PROTEIN_KINASE_DOM"/>
    <property type="match status" value="1"/>
</dbReference>
<dbReference type="SUPFAM" id="SSF52058">
    <property type="entry name" value="L domain-like"/>
    <property type="match status" value="2"/>
</dbReference>
<keyword evidence="5" id="KW-1003">Cell membrane</keyword>
<keyword evidence="15 22" id="KW-0067">ATP-binding</keyword>
<evidence type="ECO:0000256" key="14">
    <source>
        <dbReference type="ARBA" id="ARBA00022777"/>
    </source>
</evidence>
<dbReference type="SMART" id="SM00220">
    <property type="entry name" value="S_TKc"/>
    <property type="match status" value="1"/>
</dbReference>
<dbReference type="FunFam" id="3.80.10.10:FF:000288">
    <property type="entry name" value="LRR receptor-like serine/threonine-protein kinase EFR"/>
    <property type="match status" value="1"/>
</dbReference>
<evidence type="ECO:0000256" key="4">
    <source>
        <dbReference type="ARBA" id="ARBA00012513"/>
    </source>
</evidence>
<comment type="catalytic activity">
    <reaction evidence="21">
        <text>L-seryl-[protein] + ATP = O-phospho-L-seryl-[protein] + ADP + H(+)</text>
        <dbReference type="Rhea" id="RHEA:17989"/>
        <dbReference type="Rhea" id="RHEA-COMP:9863"/>
        <dbReference type="Rhea" id="RHEA-COMP:11604"/>
        <dbReference type="ChEBI" id="CHEBI:15378"/>
        <dbReference type="ChEBI" id="CHEBI:29999"/>
        <dbReference type="ChEBI" id="CHEBI:30616"/>
        <dbReference type="ChEBI" id="CHEBI:83421"/>
        <dbReference type="ChEBI" id="CHEBI:456216"/>
        <dbReference type="EC" id="2.7.11.1"/>
    </reaction>
</comment>
<dbReference type="Gene3D" id="3.30.200.20">
    <property type="entry name" value="Phosphorylase Kinase, domain 1"/>
    <property type="match status" value="1"/>
</dbReference>
<keyword evidence="12" id="KW-0677">Repeat</keyword>
<keyword evidence="9" id="KW-0808">Transferase</keyword>
<dbReference type="InterPro" id="IPR008271">
    <property type="entry name" value="Ser/Thr_kinase_AS"/>
</dbReference>
<comment type="similarity">
    <text evidence="3">Belongs to the protein kinase superfamily. Ser/Thr protein kinase family.</text>
</comment>
<dbReference type="InterPro" id="IPR001245">
    <property type="entry name" value="Ser-Thr/Tyr_kinase_cat_dom"/>
</dbReference>
<dbReference type="InterPro" id="IPR001611">
    <property type="entry name" value="Leu-rich_rpt"/>
</dbReference>
<evidence type="ECO:0000256" key="9">
    <source>
        <dbReference type="ARBA" id="ARBA00022679"/>
    </source>
</evidence>
<dbReference type="GO" id="GO:0005886">
    <property type="term" value="C:plasma membrane"/>
    <property type="evidence" value="ECO:0007669"/>
    <property type="project" value="UniProtKB-SubCell"/>
</dbReference>
<dbReference type="InterPro" id="IPR051809">
    <property type="entry name" value="Plant_receptor-like_S/T_kinase"/>
</dbReference>
<feature type="binding site" evidence="22">
    <location>
        <position position="737"/>
    </location>
    <ligand>
        <name>ATP</name>
        <dbReference type="ChEBI" id="CHEBI:30616"/>
    </ligand>
</feature>
<keyword evidence="26" id="KW-1185">Reference proteome</keyword>
<evidence type="ECO:0000256" key="12">
    <source>
        <dbReference type="ARBA" id="ARBA00022737"/>
    </source>
</evidence>
<dbReference type="InterPro" id="IPR055414">
    <property type="entry name" value="LRR_R13L4/SHOC2-like"/>
</dbReference>
<evidence type="ECO:0000256" key="5">
    <source>
        <dbReference type="ARBA" id="ARBA00022475"/>
    </source>
</evidence>
<keyword evidence="11" id="KW-0732">Signal</keyword>
<keyword evidence="17 23" id="KW-0472">Membrane</keyword>
<dbReference type="Pfam" id="PF23598">
    <property type="entry name" value="LRR_14"/>
    <property type="match status" value="1"/>
</dbReference>
<evidence type="ECO:0000256" key="11">
    <source>
        <dbReference type="ARBA" id="ARBA00022729"/>
    </source>
</evidence>
<dbReference type="FunFam" id="1.10.510.10:FF:000358">
    <property type="entry name" value="Putative leucine-rich repeat receptor-like serine/threonine-protein kinase"/>
    <property type="match status" value="1"/>
</dbReference>
<dbReference type="GO" id="GO:0004674">
    <property type="term" value="F:protein serine/threonine kinase activity"/>
    <property type="evidence" value="ECO:0007669"/>
    <property type="project" value="UniProtKB-KW"/>
</dbReference>
<name>A0ABD1X0I9_9LAMI</name>
<evidence type="ECO:0000256" key="10">
    <source>
        <dbReference type="ARBA" id="ARBA00022692"/>
    </source>
</evidence>
<evidence type="ECO:0000256" key="21">
    <source>
        <dbReference type="ARBA" id="ARBA00048679"/>
    </source>
</evidence>
<dbReference type="Pfam" id="PF00560">
    <property type="entry name" value="LRR_1"/>
    <property type="match status" value="6"/>
</dbReference>
<dbReference type="Pfam" id="PF07714">
    <property type="entry name" value="PK_Tyr_Ser-Thr"/>
    <property type="match status" value="1"/>
</dbReference>
<sequence>MIMSTIHPLLIYVTFALTISILVFDHRDARALHYDNETDRLALLSFKSSIIHDPFGVLSSWNDSTGHFCKWRGVTCSRRHQRVTRLNLESQSLTGSISPSIGNLSFLKELYLDNNSFINGIPQQLGHLRRLEYLWLNNNSLGGMIPVNISACSNLVELDVSFNNLRGEIPVQLDSLSKLQLLYVDDNNLTGEIPVSFGNISSLVEFFAGFNSLNGMIPDSFGQLRILEAISLSDNEIYGTIPSTIFNLSAITGFEVSGNRLHGNLPSEMGISLSNLTFFSIADNHFTGSLPSSLSNMSNLEYLMVDGNNLSGKFPNLPKSHRLSWLSATGNQLGSGEADDLSFILSLTNATELKSLAINNNNFGGVLPESLGNLSSKLVLLYLDNNQISGRIPDEIGNLFNLQDIQLWNNKLMGNIPPIIGKLQNMTALDLSMNRLTGEIPSSIGNLSTLIYLSLRENKLHGSIPSILENCQKLLELDLSKNNLSGMIPQQIFLPSLSVVLNISWNHLVGPLPVQVGNLRNIGQVDVSNNMLSGEIPNAIGSCERLEVLNMEGNFFGGVIPKSLNSLRGIQFLDLSNNNLSGEIPDYFGGFKLQYLNLSHNDFSGKLTEAGIFKNASAIAVSGNSKLCGGIPELHLPTCKSKRSRRTSPSIIKLIIGIISGFLGLCIVSVSLFLCWLKKAKREHSSQSLEIFPLNVSYQSLLRATNGFSVDNFIGAGSFGTVYRGILADNRTLVAVKVLNLSNHRASKSFIAECNTWRSIRHRNLVKVLSACSGVDYKGNDFKALVYEFMANGSLQEWLHPSEPESRRLNLLQRLNIAIDVANALDYLHNQCQSPVVHCDLKPGNILLDNEFVSHVGDFGLSRFLSIATQNFSTTETSSELIKGSIGYVAPEYGMGGEVSTFGDVYSFGILLLEMFTGKMPTDDMFKEGLDLHKYVKNALPDRLDEIVDPPLLQEFQEKPTSTETIDIQNCRGTQNFQKCLISVFTIGIICSAESATERINIADVLAKLHSTKNILF</sequence>
<evidence type="ECO:0000259" key="24">
    <source>
        <dbReference type="PROSITE" id="PS50011"/>
    </source>
</evidence>
<evidence type="ECO:0000256" key="23">
    <source>
        <dbReference type="SAM" id="Phobius"/>
    </source>
</evidence>
<dbReference type="Gene3D" id="1.10.510.10">
    <property type="entry name" value="Transferase(Phosphotransferase) domain 1"/>
    <property type="match status" value="1"/>
</dbReference>
<keyword evidence="16 23" id="KW-1133">Transmembrane helix</keyword>
<keyword evidence="8" id="KW-0433">Leucine-rich repeat</keyword>
<dbReference type="AlphaFoldDB" id="A0ABD1X0I9"/>
<protein>
    <recommendedName>
        <fullName evidence="4">non-specific serine/threonine protein kinase</fullName>
        <ecNumber evidence="4">2.7.11.1</ecNumber>
    </recommendedName>
</protein>
<evidence type="ECO:0000256" key="6">
    <source>
        <dbReference type="ARBA" id="ARBA00022527"/>
    </source>
</evidence>
<keyword evidence="13 22" id="KW-0547">Nucleotide-binding</keyword>
<dbReference type="PRINTS" id="PR00019">
    <property type="entry name" value="LEURICHRPT"/>
</dbReference>
<gene>
    <name evidence="25" type="ORF">Fot_00183</name>
</gene>
<dbReference type="InterPro" id="IPR032675">
    <property type="entry name" value="LRR_dom_sf"/>
</dbReference>
<feature type="transmembrane region" description="Helical" evidence="23">
    <location>
        <begin position="651"/>
        <end position="674"/>
    </location>
</feature>
<dbReference type="Gene3D" id="3.80.10.10">
    <property type="entry name" value="Ribonuclease Inhibitor"/>
    <property type="match status" value="3"/>
</dbReference>
<dbReference type="FunFam" id="3.80.10.10:FF:000095">
    <property type="entry name" value="LRR receptor-like serine/threonine-protein kinase GSO1"/>
    <property type="match status" value="1"/>
</dbReference>
<comment type="catalytic activity">
    <reaction evidence="20">
        <text>L-threonyl-[protein] + ATP = O-phospho-L-threonyl-[protein] + ADP + H(+)</text>
        <dbReference type="Rhea" id="RHEA:46608"/>
        <dbReference type="Rhea" id="RHEA-COMP:11060"/>
        <dbReference type="Rhea" id="RHEA-COMP:11605"/>
        <dbReference type="ChEBI" id="CHEBI:15378"/>
        <dbReference type="ChEBI" id="CHEBI:30013"/>
        <dbReference type="ChEBI" id="CHEBI:30616"/>
        <dbReference type="ChEBI" id="CHEBI:61977"/>
        <dbReference type="ChEBI" id="CHEBI:456216"/>
        <dbReference type="EC" id="2.7.11.1"/>
    </reaction>
</comment>
<feature type="domain" description="Protein kinase" evidence="24">
    <location>
        <begin position="708"/>
        <end position="977"/>
    </location>
</feature>
<keyword evidence="10 23" id="KW-0812">Transmembrane</keyword>
<evidence type="ECO:0000256" key="22">
    <source>
        <dbReference type="PROSITE-ProRule" id="PRU10141"/>
    </source>
</evidence>
<dbReference type="GO" id="GO:0051707">
    <property type="term" value="P:response to other organism"/>
    <property type="evidence" value="ECO:0007669"/>
    <property type="project" value="UniProtKB-ARBA"/>
</dbReference>
<dbReference type="PANTHER" id="PTHR27008">
    <property type="entry name" value="OS04G0122200 PROTEIN"/>
    <property type="match status" value="1"/>
</dbReference>
<evidence type="ECO:0000256" key="13">
    <source>
        <dbReference type="ARBA" id="ARBA00022741"/>
    </source>
</evidence>
<organism evidence="25 26">
    <name type="scientific">Forsythia ovata</name>
    <dbReference type="NCBI Taxonomy" id="205694"/>
    <lineage>
        <taxon>Eukaryota</taxon>
        <taxon>Viridiplantae</taxon>
        <taxon>Streptophyta</taxon>
        <taxon>Embryophyta</taxon>
        <taxon>Tracheophyta</taxon>
        <taxon>Spermatophyta</taxon>
        <taxon>Magnoliopsida</taxon>
        <taxon>eudicotyledons</taxon>
        <taxon>Gunneridae</taxon>
        <taxon>Pentapetalae</taxon>
        <taxon>asterids</taxon>
        <taxon>lamiids</taxon>
        <taxon>Lamiales</taxon>
        <taxon>Oleaceae</taxon>
        <taxon>Forsythieae</taxon>
        <taxon>Forsythia</taxon>
    </lineage>
</organism>
<dbReference type="InterPro" id="IPR013210">
    <property type="entry name" value="LRR_N_plant-typ"/>
</dbReference>
<comment type="subcellular location">
    <subcellularLocation>
        <location evidence="1">Cell membrane</location>
        <topology evidence="1">Single-pass membrane protein</topology>
    </subcellularLocation>
    <subcellularLocation>
        <location evidence="2">Membrane</location>
        <topology evidence="2">Single-pass type I membrane protein</topology>
    </subcellularLocation>
</comment>
<dbReference type="Proteomes" id="UP001604277">
    <property type="component" value="Unassembled WGS sequence"/>
</dbReference>
<evidence type="ECO:0000256" key="8">
    <source>
        <dbReference type="ARBA" id="ARBA00022614"/>
    </source>
</evidence>
<evidence type="ECO:0000256" key="1">
    <source>
        <dbReference type="ARBA" id="ARBA00004162"/>
    </source>
</evidence>
<evidence type="ECO:0000256" key="7">
    <source>
        <dbReference type="ARBA" id="ARBA00022553"/>
    </source>
</evidence>
<evidence type="ECO:0000256" key="19">
    <source>
        <dbReference type="ARBA" id="ARBA00023180"/>
    </source>
</evidence>
<dbReference type="InterPro" id="IPR003591">
    <property type="entry name" value="Leu-rich_rpt_typical-subtyp"/>
</dbReference>
<evidence type="ECO:0000256" key="16">
    <source>
        <dbReference type="ARBA" id="ARBA00022989"/>
    </source>
</evidence>
<dbReference type="InterPro" id="IPR000719">
    <property type="entry name" value="Prot_kinase_dom"/>
</dbReference>
<keyword evidence="7" id="KW-0597">Phosphoprotein</keyword>
<keyword evidence="14" id="KW-0418">Kinase</keyword>
<dbReference type="FunFam" id="3.30.200.20:FF:000432">
    <property type="entry name" value="LRR receptor-like serine/threonine-protein kinase EFR"/>
    <property type="match status" value="1"/>
</dbReference>
<dbReference type="PROSITE" id="PS00108">
    <property type="entry name" value="PROTEIN_KINASE_ST"/>
    <property type="match status" value="1"/>
</dbReference>
<evidence type="ECO:0000256" key="2">
    <source>
        <dbReference type="ARBA" id="ARBA00004479"/>
    </source>
</evidence>